<dbReference type="PROSITE" id="PS50949">
    <property type="entry name" value="HTH_GNTR"/>
    <property type="match status" value="1"/>
</dbReference>
<accession>A0A4R3IY66</accession>
<keyword evidence="2" id="KW-0238">DNA-binding</keyword>
<dbReference type="Proteomes" id="UP000295696">
    <property type="component" value="Unassembled WGS sequence"/>
</dbReference>
<keyword evidence="6" id="KW-1185">Reference proteome</keyword>
<comment type="caution">
    <text evidence="5">The sequence shown here is derived from an EMBL/GenBank/DDBJ whole genome shotgun (WGS) entry which is preliminary data.</text>
</comment>
<dbReference type="OrthoDB" id="9806293at2"/>
<dbReference type="Gene3D" id="1.10.10.10">
    <property type="entry name" value="Winged helix-like DNA-binding domain superfamily/Winged helix DNA-binding domain"/>
    <property type="match status" value="1"/>
</dbReference>
<keyword evidence="3" id="KW-0804">Transcription</keyword>
<evidence type="ECO:0000256" key="1">
    <source>
        <dbReference type="ARBA" id="ARBA00023015"/>
    </source>
</evidence>
<gene>
    <name evidence="5" type="ORF">EDD52_13031</name>
</gene>
<dbReference type="EMBL" id="SLZU01000030">
    <property type="protein sequence ID" value="TCS55628.1"/>
    <property type="molecule type" value="Genomic_DNA"/>
</dbReference>
<name>A0A4R3IY66_9RHOB</name>
<dbReference type="InterPro" id="IPR036388">
    <property type="entry name" value="WH-like_DNA-bd_sf"/>
</dbReference>
<dbReference type="SUPFAM" id="SSF46785">
    <property type="entry name" value="Winged helix' DNA-binding domain"/>
    <property type="match status" value="1"/>
</dbReference>
<dbReference type="PANTHER" id="PTHR43537:SF45">
    <property type="entry name" value="GNTR FAMILY REGULATORY PROTEIN"/>
    <property type="match status" value="1"/>
</dbReference>
<dbReference type="SMART" id="SM00895">
    <property type="entry name" value="FCD"/>
    <property type="match status" value="1"/>
</dbReference>
<dbReference type="PANTHER" id="PTHR43537">
    <property type="entry name" value="TRANSCRIPTIONAL REGULATOR, GNTR FAMILY"/>
    <property type="match status" value="1"/>
</dbReference>
<organism evidence="5 6">
    <name type="scientific">Primorskyibacter sedentarius</name>
    <dbReference type="NCBI Taxonomy" id="745311"/>
    <lineage>
        <taxon>Bacteria</taxon>
        <taxon>Pseudomonadati</taxon>
        <taxon>Pseudomonadota</taxon>
        <taxon>Alphaproteobacteria</taxon>
        <taxon>Rhodobacterales</taxon>
        <taxon>Roseobacteraceae</taxon>
        <taxon>Primorskyibacter</taxon>
    </lineage>
</organism>
<protein>
    <submittedName>
        <fullName evidence="5">GntR family transcriptional regulator</fullName>
    </submittedName>
</protein>
<dbReference type="GO" id="GO:0003700">
    <property type="term" value="F:DNA-binding transcription factor activity"/>
    <property type="evidence" value="ECO:0007669"/>
    <property type="project" value="InterPro"/>
</dbReference>
<proteinExistence type="predicted"/>
<evidence type="ECO:0000313" key="6">
    <source>
        <dbReference type="Proteomes" id="UP000295696"/>
    </source>
</evidence>
<evidence type="ECO:0000259" key="4">
    <source>
        <dbReference type="PROSITE" id="PS50949"/>
    </source>
</evidence>
<dbReference type="GO" id="GO:0003677">
    <property type="term" value="F:DNA binding"/>
    <property type="evidence" value="ECO:0007669"/>
    <property type="project" value="UniProtKB-KW"/>
</dbReference>
<dbReference type="InterPro" id="IPR000524">
    <property type="entry name" value="Tscrpt_reg_HTH_GntR"/>
</dbReference>
<dbReference type="InterPro" id="IPR008920">
    <property type="entry name" value="TF_FadR/GntR_C"/>
</dbReference>
<evidence type="ECO:0000256" key="3">
    <source>
        <dbReference type="ARBA" id="ARBA00023163"/>
    </source>
</evidence>
<evidence type="ECO:0000313" key="5">
    <source>
        <dbReference type="EMBL" id="TCS55628.1"/>
    </source>
</evidence>
<keyword evidence="1" id="KW-0805">Transcription regulation</keyword>
<dbReference type="InterPro" id="IPR036390">
    <property type="entry name" value="WH_DNA-bd_sf"/>
</dbReference>
<dbReference type="SMART" id="SM00345">
    <property type="entry name" value="HTH_GNTR"/>
    <property type="match status" value="1"/>
</dbReference>
<dbReference type="RefSeq" id="WP_132248685.1">
    <property type="nucleotide sequence ID" value="NZ_SLZU01000030.1"/>
</dbReference>
<dbReference type="InterPro" id="IPR011711">
    <property type="entry name" value="GntR_C"/>
</dbReference>
<sequence>MTQTSTSSRKTKAETAAEMLEAAIVNCDIEPGSIVAEADLMEMLDLGRTPVREALVRLSSENLVRLGRAGILIPELNAMTMLKLLELREPIERLSIQKAVQRHNGADMERFAQILAQLEPLPNNDRTGFMDILRQIHTALAEASKNEFILSTMKTTQGLSRRFWRYFATDEDQQFCTELYCALLQGLLSGDAGIPIKKSSELMTYLRVFTQRQIEALA</sequence>
<dbReference type="Pfam" id="PF00392">
    <property type="entry name" value="GntR"/>
    <property type="match status" value="1"/>
</dbReference>
<evidence type="ECO:0000256" key="2">
    <source>
        <dbReference type="ARBA" id="ARBA00023125"/>
    </source>
</evidence>
<reference evidence="5 6" key="1">
    <citation type="submission" date="2019-03" db="EMBL/GenBank/DDBJ databases">
        <title>Genomic Encyclopedia of Type Strains, Phase IV (KMG-IV): sequencing the most valuable type-strain genomes for metagenomic binning, comparative biology and taxonomic classification.</title>
        <authorList>
            <person name="Goeker M."/>
        </authorList>
    </citation>
    <scope>NUCLEOTIDE SEQUENCE [LARGE SCALE GENOMIC DNA]</scope>
    <source>
        <strain evidence="5 6">DSM 104836</strain>
    </source>
</reference>
<dbReference type="Gene3D" id="1.20.120.530">
    <property type="entry name" value="GntR ligand-binding domain-like"/>
    <property type="match status" value="1"/>
</dbReference>
<dbReference type="AlphaFoldDB" id="A0A4R3IY66"/>
<dbReference type="SUPFAM" id="SSF48008">
    <property type="entry name" value="GntR ligand-binding domain-like"/>
    <property type="match status" value="1"/>
</dbReference>
<dbReference type="Pfam" id="PF07729">
    <property type="entry name" value="FCD"/>
    <property type="match status" value="1"/>
</dbReference>
<feature type="domain" description="HTH gntR-type" evidence="4">
    <location>
        <begin position="10"/>
        <end position="76"/>
    </location>
</feature>